<sequence>MTTLKRIEQNGPHLLNRSLQSMSVECLIYSREYVPPRGQAQQTPEIHDNGSLHLPQRTAKRTNQLSNDDFEDPVEGLEMSDNLGGSKRSRLWPLMTQVSEETHMKLEITRLQPEVGRMRDHRRSQSGSGKLPSFKVKDACDSKDP</sequence>
<dbReference type="HOGENOM" id="CLU_1787410_0_0_1"/>
<dbReference type="GeneID" id="22587422"/>
<dbReference type="VEuPathDB" id="FungiDB:PADG_11525"/>
<accession>A0A0A0HY95</accession>
<dbReference type="KEGG" id="pbn:PADG_11525"/>
<feature type="region of interest" description="Disordered" evidence="1">
    <location>
        <begin position="37"/>
        <end position="88"/>
    </location>
</feature>
<dbReference type="EMBL" id="KN275959">
    <property type="protein sequence ID" value="KGM92330.1"/>
    <property type="molecule type" value="Genomic_DNA"/>
</dbReference>
<dbReference type="eggNOG" id="ENOG502THKV">
    <property type="taxonomic scope" value="Eukaryota"/>
</dbReference>
<evidence type="ECO:0000313" key="3">
    <source>
        <dbReference type="Proteomes" id="UP000001628"/>
    </source>
</evidence>
<dbReference type="OrthoDB" id="10609797at2759"/>
<proteinExistence type="predicted"/>
<feature type="compositionally biased region" description="Basic and acidic residues" evidence="1">
    <location>
        <begin position="135"/>
        <end position="145"/>
    </location>
</feature>
<evidence type="ECO:0000313" key="2">
    <source>
        <dbReference type="EMBL" id="KGM92330.1"/>
    </source>
</evidence>
<feature type="region of interest" description="Disordered" evidence="1">
    <location>
        <begin position="108"/>
        <end position="145"/>
    </location>
</feature>
<evidence type="ECO:0000256" key="1">
    <source>
        <dbReference type="SAM" id="MobiDB-lite"/>
    </source>
</evidence>
<dbReference type="AlphaFoldDB" id="A0A0A0HY95"/>
<keyword evidence="3" id="KW-1185">Reference proteome</keyword>
<organism evidence="2 3">
    <name type="scientific">Paracoccidioides brasiliensis (strain Pb18)</name>
    <dbReference type="NCBI Taxonomy" id="502780"/>
    <lineage>
        <taxon>Eukaryota</taxon>
        <taxon>Fungi</taxon>
        <taxon>Dikarya</taxon>
        <taxon>Ascomycota</taxon>
        <taxon>Pezizomycotina</taxon>
        <taxon>Eurotiomycetes</taxon>
        <taxon>Eurotiomycetidae</taxon>
        <taxon>Onygenales</taxon>
        <taxon>Ajellomycetaceae</taxon>
        <taxon>Paracoccidioides</taxon>
    </lineage>
</organism>
<dbReference type="Proteomes" id="UP000001628">
    <property type="component" value="Unassembled WGS sequence"/>
</dbReference>
<dbReference type="InParanoid" id="A0A0A0HY95"/>
<gene>
    <name evidence="2" type="ORF">PADG_11525</name>
</gene>
<reference evidence="2 3" key="1">
    <citation type="journal article" date="2011" name="PLoS Genet.">
        <title>Comparative genomic analysis of human fungal pathogens causing paracoccidioidomycosis.</title>
        <authorList>
            <person name="Desjardins C.A."/>
            <person name="Champion M.D."/>
            <person name="Holder J.W."/>
            <person name="Muszewska A."/>
            <person name="Goldberg J."/>
            <person name="Bailao A.M."/>
            <person name="Brigido M.M."/>
            <person name="Ferreira M.E."/>
            <person name="Garcia A.M."/>
            <person name="Grynberg M."/>
            <person name="Gujja S."/>
            <person name="Heiman D.I."/>
            <person name="Henn M.R."/>
            <person name="Kodira C.D."/>
            <person name="Leon-Narvaez H."/>
            <person name="Longo L.V."/>
            <person name="Ma L.J."/>
            <person name="Malavazi I."/>
            <person name="Matsuo A.L."/>
            <person name="Morais F.V."/>
            <person name="Pereira M."/>
            <person name="Rodriguez-Brito S."/>
            <person name="Sakthikumar S."/>
            <person name="Salem-Izacc S.M."/>
            <person name="Sykes S.M."/>
            <person name="Teixeira M.M."/>
            <person name="Vallejo M.C."/>
            <person name="Walter M.E."/>
            <person name="Yandava C."/>
            <person name="Young S."/>
            <person name="Zeng Q."/>
            <person name="Zucker J."/>
            <person name="Felipe M.S."/>
            <person name="Goldman G.H."/>
            <person name="Haas B.J."/>
            <person name="McEwen J.G."/>
            <person name="Nino-Vega G."/>
            <person name="Puccia R."/>
            <person name="San-Blas G."/>
            <person name="Soares C.M."/>
            <person name="Birren B.W."/>
            <person name="Cuomo C.A."/>
        </authorList>
    </citation>
    <scope>NUCLEOTIDE SEQUENCE [LARGE SCALE GENOMIC DNA]</scope>
    <source>
        <strain evidence="2 3">Pb18</strain>
    </source>
</reference>
<dbReference type="RefSeq" id="XP_010758986.1">
    <property type="nucleotide sequence ID" value="XM_010760684.1"/>
</dbReference>
<name>A0A0A0HY95_PARBD</name>
<protein>
    <submittedName>
        <fullName evidence="2">Uncharacterized protein</fullName>
    </submittedName>
</protein>